<proteinExistence type="predicted"/>
<keyword evidence="1" id="KW-1003">Cell membrane</keyword>
<gene>
    <name evidence="10" type="ORF">EDC30_104228</name>
</gene>
<evidence type="ECO:0000256" key="8">
    <source>
        <dbReference type="SAM" id="Phobius"/>
    </source>
</evidence>
<evidence type="ECO:0000259" key="9">
    <source>
        <dbReference type="Pfam" id="PF00535"/>
    </source>
</evidence>
<dbReference type="EMBL" id="SLZQ01000004">
    <property type="protein sequence ID" value="TCS37425.1"/>
    <property type="molecule type" value="Genomic_DNA"/>
</dbReference>
<dbReference type="Gene3D" id="3.90.550.10">
    <property type="entry name" value="Spore Coat Polysaccharide Biosynthesis Protein SpsA, Chain A"/>
    <property type="match status" value="1"/>
</dbReference>
<dbReference type="InterPro" id="IPR029044">
    <property type="entry name" value="Nucleotide-diphossugar_trans"/>
</dbReference>
<feature type="domain" description="Glycosyltransferase 2-like" evidence="9">
    <location>
        <begin position="24"/>
        <end position="187"/>
    </location>
</feature>
<dbReference type="PANTHER" id="PTHR48090:SF3">
    <property type="entry name" value="UNDECAPRENYL-PHOSPHATE 4-DEOXY-4-FORMAMIDO-L-ARABINOSE TRANSFERASE"/>
    <property type="match status" value="1"/>
</dbReference>
<keyword evidence="5" id="KW-0448">Lipopolysaccharide biosynthesis</keyword>
<dbReference type="SUPFAM" id="SSF53448">
    <property type="entry name" value="Nucleotide-diphospho-sugar transferases"/>
    <property type="match status" value="1"/>
</dbReference>
<comment type="caution">
    <text evidence="10">The sequence shown here is derived from an EMBL/GenBank/DDBJ whole genome shotgun (WGS) entry which is preliminary data.</text>
</comment>
<dbReference type="GO" id="GO:0009103">
    <property type="term" value="P:lipopolysaccharide biosynthetic process"/>
    <property type="evidence" value="ECO:0007669"/>
    <property type="project" value="UniProtKB-KW"/>
</dbReference>
<evidence type="ECO:0000256" key="1">
    <source>
        <dbReference type="ARBA" id="ARBA00022475"/>
    </source>
</evidence>
<protein>
    <submittedName>
        <fullName evidence="10">Glycosyltransferase involved in cell wall biosynthesis</fullName>
    </submittedName>
</protein>
<dbReference type="CDD" id="cd04187">
    <property type="entry name" value="DPM1_like_bac"/>
    <property type="match status" value="1"/>
</dbReference>
<keyword evidence="6 8" id="KW-1133">Transmembrane helix</keyword>
<keyword evidence="3 10" id="KW-0808">Transferase</keyword>
<name>A0A4R3HYW5_PAULE</name>
<organism evidence="10 11">
    <name type="scientific">Paucimonas lemoignei</name>
    <name type="common">Pseudomonas lemoignei</name>
    <dbReference type="NCBI Taxonomy" id="29443"/>
    <lineage>
        <taxon>Bacteria</taxon>
        <taxon>Pseudomonadati</taxon>
        <taxon>Pseudomonadota</taxon>
        <taxon>Betaproteobacteria</taxon>
        <taxon>Burkholderiales</taxon>
        <taxon>Burkholderiaceae</taxon>
        <taxon>Paucimonas</taxon>
    </lineage>
</organism>
<dbReference type="AlphaFoldDB" id="A0A4R3HYW5"/>
<dbReference type="InterPro" id="IPR050256">
    <property type="entry name" value="Glycosyltransferase_2"/>
</dbReference>
<keyword evidence="11" id="KW-1185">Reference proteome</keyword>
<dbReference type="InterPro" id="IPR001173">
    <property type="entry name" value="Glyco_trans_2-like"/>
</dbReference>
<dbReference type="PANTHER" id="PTHR48090">
    <property type="entry name" value="UNDECAPRENYL-PHOSPHATE 4-DEOXY-4-FORMAMIDO-L-ARABINOSE TRANSFERASE-RELATED"/>
    <property type="match status" value="1"/>
</dbReference>
<evidence type="ECO:0000256" key="7">
    <source>
        <dbReference type="ARBA" id="ARBA00023136"/>
    </source>
</evidence>
<evidence type="ECO:0000256" key="4">
    <source>
        <dbReference type="ARBA" id="ARBA00022692"/>
    </source>
</evidence>
<evidence type="ECO:0000256" key="5">
    <source>
        <dbReference type="ARBA" id="ARBA00022985"/>
    </source>
</evidence>
<dbReference type="Pfam" id="PF00535">
    <property type="entry name" value="Glycos_transf_2"/>
    <property type="match status" value="1"/>
</dbReference>
<evidence type="ECO:0000313" key="11">
    <source>
        <dbReference type="Proteomes" id="UP000295382"/>
    </source>
</evidence>
<evidence type="ECO:0000313" key="10">
    <source>
        <dbReference type="EMBL" id="TCS37425.1"/>
    </source>
</evidence>
<dbReference type="Proteomes" id="UP000295382">
    <property type="component" value="Unassembled WGS sequence"/>
</dbReference>
<dbReference type="GO" id="GO:0016757">
    <property type="term" value="F:glycosyltransferase activity"/>
    <property type="evidence" value="ECO:0007669"/>
    <property type="project" value="UniProtKB-KW"/>
</dbReference>
<evidence type="ECO:0000256" key="6">
    <source>
        <dbReference type="ARBA" id="ARBA00022989"/>
    </source>
</evidence>
<feature type="transmembrane region" description="Helical" evidence="8">
    <location>
        <begin position="257"/>
        <end position="279"/>
    </location>
</feature>
<evidence type="ECO:0000256" key="2">
    <source>
        <dbReference type="ARBA" id="ARBA00022676"/>
    </source>
</evidence>
<sequence>MPSLLTMQAPCTESSEENVHHTLSLVIPLYNEEGNVLALVDAVQAALQDSPWPWQLILVDDGSHDGTRRRLQEVTARFPGQICAVLLRRNFGQTAAMQAGIDMASGSIIVTMDGDLQNNPQDIPRMVKRLLDEDLDLLAGWRQNRQDHVWLRKVPSWIANCLIARVTGIRLHDYGCSLKVFRASVIKGVRLYGEMHRFIPTWLATRTAAERIREEPVSHFPRLHGKSKYGLSRTIRVVLDLIAMSFFMRFRARPGHFFGWIGLLCGLSGTAAMIYLAYLKIVCAEQIGNRPLLVLGAILLLTGVQFICTGIVTEMLMRTYYEASDSRIYVIQKILGGPADGAPAKAGLAEERNVP</sequence>
<accession>A0A4R3HYW5</accession>
<keyword evidence="4 8" id="KW-0812">Transmembrane</keyword>
<feature type="transmembrane region" description="Helical" evidence="8">
    <location>
        <begin position="291"/>
        <end position="312"/>
    </location>
</feature>
<dbReference type="RefSeq" id="WP_243656696.1">
    <property type="nucleotide sequence ID" value="NZ_SLZQ01000004.1"/>
</dbReference>
<evidence type="ECO:0000256" key="3">
    <source>
        <dbReference type="ARBA" id="ARBA00022679"/>
    </source>
</evidence>
<reference evidence="10 11" key="1">
    <citation type="submission" date="2019-03" db="EMBL/GenBank/DDBJ databases">
        <title>Genomic Encyclopedia of Type Strains, Phase IV (KMG-IV): sequencing the most valuable type-strain genomes for metagenomic binning, comparative biology and taxonomic classification.</title>
        <authorList>
            <person name="Goeker M."/>
        </authorList>
    </citation>
    <scope>NUCLEOTIDE SEQUENCE [LARGE SCALE GENOMIC DNA]</scope>
    <source>
        <strain evidence="10 11">DSM 7445</strain>
    </source>
</reference>
<keyword evidence="7 8" id="KW-0472">Membrane</keyword>
<keyword evidence="2" id="KW-0328">Glycosyltransferase</keyword>
<dbReference type="GO" id="GO:0005886">
    <property type="term" value="C:plasma membrane"/>
    <property type="evidence" value="ECO:0007669"/>
    <property type="project" value="TreeGrafter"/>
</dbReference>